<gene>
    <name evidence="1" type="ORF">ACET3X_003528</name>
</gene>
<dbReference type="RefSeq" id="XP_069310075.1">
    <property type="nucleotide sequence ID" value="XM_069448813.1"/>
</dbReference>
<proteinExistence type="predicted"/>
<dbReference type="Proteomes" id="UP001578633">
    <property type="component" value="Chromosome 2"/>
</dbReference>
<reference evidence="1 2" key="1">
    <citation type="submission" date="2024-09" db="EMBL/GenBank/DDBJ databases">
        <title>T2T genomes of carrot and Alternaria dauci and their utility for understanding host-pathogen interaction during carrot leaf blight disease.</title>
        <authorList>
            <person name="Liu W."/>
            <person name="Xu S."/>
            <person name="Ou C."/>
            <person name="Liu X."/>
            <person name="Zhuang F."/>
            <person name="Deng X.W."/>
        </authorList>
    </citation>
    <scope>NUCLEOTIDE SEQUENCE [LARGE SCALE GENOMIC DNA]</scope>
    <source>
        <strain evidence="1 2">A2016</strain>
    </source>
</reference>
<evidence type="ECO:0000313" key="2">
    <source>
        <dbReference type="Proteomes" id="UP001578633"/>
    </source>
</evidence>
<dbReference type="GeneID" id="96083850"/>
<comment type="caution">
    <text evidence="1">The sequence shown here is derived from an EMBL/GenBank/DDBJ whole genome shotgun (WGS) entry which is preliminary data.</text>
</comment>
<dbReference type="EMBL" id="JBHGVX010000002">
    <property type="protein sequence ID" value="KAL1799491.1"/>
    <property type="molecule type" value="Genomic_DNA"/>
</dbReference>
<protein>
    <submittedName>
        <fullName evidence="1">Uncharacterized protein</fullName>
    </submittedName>
</protein>
<sequence length="96" mass="11152">MLQMQALQYPYSLQILLSVVPVRQYHWFIYQGPQGIAVDPCQDHDGQMPEGFKRVFYGTMFNGKDDDINHPPFPDRKVSGPPIELEPETDLLRIIY</sequence>
<accession>A0ABR3UVR3</accession>
<organism evidence="1 2">
    <name type="scientific">Alternaria dauci</name>
    <dbReference type="NCBI Taxonomy" id="48095"/>
    <lineage>
        <taxon>Eukaryota</taxon>
        <taxon>Fungi</taxon>
        <taxon>Dikarya</taxon>
        <taxon>Ascomycota</taxon>
        <taxon>Pezizomycotina</taxon>
        <taxon>Dothideomycetes</taxon>
        <taxon>Pleosporomycetidae</taxon>
        <taxon>Pleosporales</taxon>
        <taxon>Pleosporineae</taxon>
        <taxon>Pleosporaceae</taxon>
        <taxon>Alternaria</taxon>
        <taxon>Alternaria sect. Porri</taxon>
    </lineage>
</organism>
<evidence type="ECO:0000313" key="1">
    <source>
        <dbReference type="EMBL" id="KAL1799491.1"/>
    </source>
</evidence>
<keyword evidence="2" id="KW-1185">Reference proteome</keyword>
<name>A0ABR3UVR3_9PLEO</name>